<dbReference type="PANTHER" id="PTHR34219:SF3">
    <property type="entry name" value="BLL7967 PROTEIN"/>
    <property type="match status" value="1"/>
</dbReference>
<name>A0ABX5KWB3_9BURK</name>
<dbReference type="InterPro" id="IPR005625">
    <property type="entry name" value="PepSY-ass_TM"/>
</dbReference>
<comment type="caution">
    <text evidence="2">The sequence shown here is derived from an EMBL/GenBank/DDBJ whole genome shotgun (WGS) entry which is preliminary data.</text>
</comment>
<gene>
    <name evidence="2" type="ORF">C7402_103358</name>
</gene>
<keyword evidence="3" id="KW-1185">Reference proteome</keyword>
<feature type="transmembrane region" description="Helical" evidence="1">
    <location>
        <begin position="152"/>
        <end position="176"/>
    </location>
</feature>
<dbReference type="PANTHER" id="PTHR34219">
    <property type="entry name" value="IRON-REGULATED INNER MEMBRANE PROTEIN-RELATED"/>
    <property type="match status" value="1"/>
</dbReference>
<evidence type="ECO:0000313" key="2">
    <source>
        <dbReference type="EMBL" id="PVX85780.1"/>
    </source>
</evidence>
<evidence type="ECO:0000313" key="3">
    <source>
        <dbReference type="Proteomes" id="UP000245712"/>
    </source>
</evidence>
<feature type="transmembrane region" description="Helical" evidence="1">
    <location>
        <begin position="343"/>
        <end position="364"/>
    </location>
</feature>
<proteinExistence type="predicted"/>
<feature type="transmembrane region" description="Helical" evidence="1">
    <location>
        <begin position="197"/>
        <end position="218"/>
    </location>
</feature>
<protein>
    <submittedName>
        <fullName evidence="2">Iron-regulated membrane protein</fullName>
    </submittedName>
</protein>
<dbReference type="Pfam" id="PF03929">
    <property type="entry name" value="PepSY_TM"/>
    <property type="match status" value="1"/>
</dbReference>
<dbReference type="Proteomes" id="UP000245712">
    <property type="component" value="Unassembled WGS sequence"/>
</dbReference>
<keyword evidence="1" id="KW-0812">Transmembrane</keyword>
<dbReference type="RefSeq" id="WP_116610280.1">
    <property type="nucleotide sequence ID" value="NZ_QEOB01000003.1"/>
</dbReference>
<keyword evidence="1" id="KW-0472">Membrane</keyword>
<dbReference type="EMBL" id="QEOB01000003">
    <property type="protein sequence ID" value="PVX85780.1"/>
    <property type="molecule type" value="Genomic_DNA"/>
</dbReference>
<sequence>MVRSTRKWFWVHKWSSLICTLFLLVVCVTGLPLIFLDEISEHWRGDPPAAPLSIRTRLVNLDHLVASATGKDGVFAGETVRWLSIEEDSGQIWMGLAPSYDAPRTLDHVVRFDARSGRIIRAARSGEHTSPLWIGLMFRLHADWFAGLAGELFLASMALLFLIATVSGVALYGLFMTKLPFGTVRKDKSRRLRWLDLHNLLGIVSVAWVITVSVTGIINQLSTPLYDIWRTTELSGLLAAYRNQPMSVHPDSVQAAYETALRAQPRKTVRSIRFPDGELGSPYHYLIWTKGDTPLTSQLATPVLVDARSGRLTATLSLPWYLTALLTARPLHFGDYGGLPFKIVWALLDAMTIVVLGSGVYLWIGRRNTRSTRVERLGIAHEAANEMMKRKPGNVGGEK</sequence>
<accession>A0ABX5KWB3</accession>
<reference evidence="2 3" key="1">
    <citation type="submission" date="2018-05" db="EMBL/GenBank/DDBJ databases">
        <title>Genomic Encyclopedia of Type Strains, Phase IV (KMG-V): Genome sequencing to study the core and pangenomes of soil and plant-associated prokaryotes.</title>
        <authorList>
            <person name="Whitman W."/>
        </authorList>
    </citation>
    <scope>NUCLEOTIDE SEQUENCE [LARGE SCALE GENOMIC DNA]</scope>
    <source>
        <strain evidence="2 3">SCZa-39</strain>
    </source>
</reference>
<organism evidence="2 3">
    <name type="scientific">Paraburkholderia unamae</name>
    <dbReference type="NCBI Taxonomy" id="219649"/>
    <lineage>
        <taxon>Bacteria</taxon>
        <taxon>Pseudomonadati</taxon>
        <taxon>Pseudomonadota</taxon>
        <taxon>Betaproteobacteria</taxon>
        <taxon>Burkholderiales</taxon>
        <taxon>Burkholderiaceae</taxon>
        <taxon>Paraburkholderia</taxon>
    </lineage>
</organism>
<evidence type="ECO:0000256" key="1">
    <source>
        <dbReference type="SAM" id="Phobius"/>
    </source>
</evidence>
<keyword evidence="1" id="KW-1133">Transmembrane helix</keyword>